<evidence type="ECO:0000256" key="4">
    <source>
        <dbReference type="ARBA" id="ARBA00023004"/>
    </source>
</evidence>
<evidence type="ECO:0000313" key="5">
    <source>
        <dbReference type="EMBL" id="EOA92018.1"/>
    </source>
</evidence>
<dbReference type="Proteomes" id="UP000016935">
    <property type="component" value="Unassembled WGS sequence"/>
</dbReference>
<keyword evidence="4" id="KW-0408">Iron</keyword>
<dbReference type="Gene3D" id="1.10.630.10">
    <property type="entry name" value="Cytochrome P450"/>
    <property type="match status" value="1"/>
</dbReference>
<evidence type="ECO:0000256" key="1">
    <source>
        <dbReference type="ARBA" id="ARBA00010617"/>
    </source>
</evidence>
<dbReference type="SUPFAM" id="SSF48264">
    <property type="entry name" value="Cytochrome P450"/>
    <property type="match status" value="1"/>
</dbReference>
<dbReference type="GeneID" id="19403439"/>
<dbReference type="Pfam" id="PF00067">
    <property type="entry name" value="p450"/>
    <property type="match status" value="1"/>
</dbReference>
<reference evidence="5 6" key="2">
    <citation type="journal article" date="2013" name="PLoS Genet.">
        <title>Comparative genome structure, secondary metabolite, and effector coding capacity across Cochliobolus pathogens.</title>
        <authorList>
            <person name="Condon B.J."/>
            <person name="Leng Y."/>
            <person name="Wu D."/>
            <person name="Bushley K.E."/>
            <person name="Ohm R.A."/>
            <person name="Otillar R."/>
            <person name="Martin J."/>
            <person name="Schackwitz W."/>
            <person name="Grimwood J."/>
            <person name="MohdZainudin N."/>
            <person name="Xue C."/>
            <person name="Wang R."/>
            <person name="Manning V.A."/>
            <person name="Dhillon B."/>
            <person name="Tu Z.J."/>
            <person name="Steffenson B.J."/>
            <person name="Salamov A."/>
            <person name="Sun H."/>
            <person name="Lowry S."/>
            <person name="LaButti K."/>
            <person name="Han J."/>
            <person name="Copeland A."/>
            <person name="Lindquist E."/>
            <person name="Barry K."/>
            <person name="Schmutz J."/>
            <person name="Baker S.E."/>
            <person name="Ciuffetti L.M."/>
            <person name="Grigoriev I.V."/>
            <person name="Zhong S."/>
            <person name="Turgeon B.G."/>
        </authorList>
    </citation>
    <scope>NUCLEOTIDE SEQUENCE [LARGE SCALE GENOMIC DNA]</scope>
    <source>
        <strain evidence="6">28A</strain>
    </source>
</reference>
<dbReference type="RefSeq" id="XP_008020231.1">
    <property type="nucleotide sequence ID" value="XM_008022040.1"/>
</dbReference>
<dbReference type="PANTHER" id="PTHR24304:SF2">
    <property type="entry name" value="24-HYDROXYCHOLESTEROL 7-ALPHA-HYDROXYLASE"/>
    <property type="match status" value="1"/>
</dbReference>
<dbReference type="AlphaFoldDB" id="R0KGM8"/>
<dbReference type="STRING" id="671987.R0KGM8"/>
<comment type="similarity">
    <text evidence="1">Belongs to the cytochrome P450 family.</text>
</comment>
<keyword evidence="6" id="KW-1185">Reference proteome</keyword>
<dbReference type="InterPro" id="IPR001128">
    <property type="entry name" value="Cyt_P450"/>
</dbReference>
<proteinExistence type="inferred from homology"/>
<dbReference type="InterPro" id="IPR036396">
    <property type="entry name" value="Cyt_P450_sf"/>
</dbReference>
<evidence type="ECO:0000313" key="6">
    <source>
        <dbReference type="Proteomes" id="UP000016935"/>
    </source>
</evidence>
<dbReference type="InterPro" id="IPR050529">
    <property type="entry name" value="CYP450_sterol_14alpha_dmase"/>
</dbReference>
<dbReference type="HOGENOM" id="CLU_1928893_0_0_1"/>
<organism evidence="5 6">
    <name type="scientific">Exserohilum turcicum (strain 28A)</name>
    <name type="common">Northern leaf blight fungus</name>
    <name type="synonym">Setosphaeria turcica</name>
    <dbReference type="NCBI Taxonomy" id="671987"/>
    <lineage>
        <taxon>Eukaryota</taxon>
        <taxon>Fungi</taxon>
        <taxon>Dikarya</taxon>
        <taxon>Ascomycota</taxon>
        <taxon>Pezizomycotina</taxon>
        <taxon>Dothideomycetes</taxon>
        <taxon>Pleosporomycetidae</taxon>
        <taxon>Pleosporales</taxon>
        <taxon>Pleosporineae</taxon>
        <taxon>Pleosporaceae</taxon>
        <taxon>Exserohilum</taxon>
    </lineage>
</organism>
<gene>
    <name evidence="5" type="ORF">SETTUDRAFT_30505</name>
</gene>
<evidence type="ECO:0000256" key="2">
    <source>
        <dbReference type="ARBA" id="ARBA00022617"/>
    </source>
</evidence>
<dbReference type="GO" id="GO:0008395">
    <property type="term" value="F:steroid hydroxylase activity"/>
    <property type="evidence" value="ECO:0007669"/>
    <property type="project" value="TreeGrafter"/>
</dbReference>
<name>R0KGM8_EXST2</name>
<dbReference type="GO" id="GO:0016705">
    <property type="term" value="F:oxidoreductase activity, acting on paired donors, with incorporation or reduction of molecular oxygen"/>
    <property type="evidence" value="ECO:0007669"/>
    <property type="project" value="InterPro"/>
</dbReference>
<reference evidence="5 6" key="1">
    <citation type="journal article" date="2012" name="PLoS Pathog.">
        <title>Diverse lifestyles and strategies of plant pathogenesis encoded in the genomes of eighteen Dothideomycetes fungi.</title>
        <authorList>
            <person name="Ohm R.A."/>
            <person name="Feau N."/>
            <person name="Henrissat B."/>
            <person name="Schoch C.L."/>
            <person name="Horwitz B.A."/>
            <person name="Barry K.W."/>
            <person name="Condon B.J."/>
            <person name="Copeland A.C."/>
            <person name="Dhillon B."/>
            <person name="Glaser F."/>
            <person name="Hesse C.N."/>
            <person name="Kosti I."/>
            <person name="LaButti K."/>
            <person name="Lindquist E.A."/>
            <person name="Lucas S."/>
            <person name="Salamov A.A."/>
            <person name="Bradshaw R.E."/>
            <person name="Ciuffetti L."/>
            <person name="Hamelin R.C."/>
            <person name="Kema G.H.J."/>
            <person name="Lawrence C."/>
            <person name="Scott J.A."/>
            <person name="Spatafora J.W."/>
            <person name="Turgeon B.G."/>
            <person name="de Wit P.J.G.M."/>
            <person name="Zhong S."/>
            <person name="Goodwin S.B."/>
            <person name="Grigoriev I.V."/>
        </authorList>
    </citation>
    <scope>NUCLEOTIDE SEQUENCE [LARGE SCALE GENOMIC DNA]</scope>
    <source>
        <strain evidence="6">28A</strain>
    </source>
</reference>
<dbReference type="EMBL" id="KB908481">
    <property type="protein sequence ID" value="EOA92018.1"/>
    <property type="molecule type" value="Genomic_DNA"/>
</dbReference>
<protein>
    <submittedName>
        <fullName evidence="5">Uncharacterized protein</fullName>
    </submittedName>
</protein>
<dbReference type="GO" id="GO:0005506">
    <property type="term" value="F:iron ion binding"/>
    <property type="evidence" value="ECO:0007669"/>
    <property type="project" value="InterPro"/>
</dbReference>
<keyword evidence="3" id="KW-0479">Metal-binding</keyword>
<dbReference type="PANTHER" id="PTHR24304">
    <property type="entry name" value="CYTOCHROME P450 FAMILY 7"/>
    <property type="match status" value="1"/>
</dbReference>
<keyword evidence="2" id="KW-0349">Heme</keyword>
<dbReference type="OrthoDB" id="3366823at2759"/>
<sequence>MCKEDAVQAPSWVCHHDDRLWPGVPANMFHVDWYLAFDAATQKTVFSTAGSAGKLFPFGGGKSICPGRNFAKQEVLGAVATILDQFRFEPLNFISLDGRTTSNFPTVKEGYAGNGMVLPRGDLTVQVFRCQ</sequence>
<accession>R0KGM8</accession>
<evidence type="ECO:0000256" key="3">
    <source>
        <dbReference type="ARBA" id="ARBA00022723"/>
    </source>
</evidence>
<dbReference type="GO" id="GO:0020037">
    <property type="term" value="F:heme binding"/>
    <property type="evidence" value="ECO:0007669"/>
    <property type="project" value="InterPro"/>
</dbReference>